<name>A0AAN6ENI3_EXODE</name>
<feature type="region of interest" description="Disordered" evidence="5">
    <location>
        <begin position="60"/>
        <end position="93"/>
    </location>
</feature>
<dbReference type="PANTHER" id="PTHR31069">
    <property type="entry name" value="OLEATE-ACTIVATED TRANSCRIPTION FACTOR 1-RELATED"/>
    <property type="match status" value="1"/>
</dbReference>
<proteinExistence type="predicted"/>
<keyword evidence="1" id="KW-0805">Transcription regulation</keyword>
<dbReference type="Proteomes" id="UP001161757">
    <property type="component" value="Unassembled WGS sequence"/>
</dbReference>
<gene>
    <name evidence="7" type="primary">ARG81_3</name>
    <name evidence="7" type="ORF">HRR80_007219</name>
</gene>
<evidence type="ECO:0000313" key="7">
    <source>
        <dbReference type="EMBL" id="KAJ8988581.1"/>
    </source>
</evidence>
<evidence type="ECO:0000256" key="4">
    <source>
        <dbReference type="ARBA" id="ARBA00023242"/>
    </source>
</evidence>
<dbReference type="CDD" id="cd00067">
    <property type="entry name" value="GAL4"/>
    <property type="match status" value="1"/>
</dbReference>
<dbReference type="Pfam" id="PF11951">
    <property type="entry name" value="Fungal_trans_2"/>
    <property type="match status" value="1"/>
</dbReference>
<comment type="caution">
    <text evidence="7">The sequence shown here is derived from an EMBL/GenBank/DDBJ whole genome shotgun (WGS) entry which is preliminary data.</text>
</comment>
<evidence type="ECO:0000259" key="6">
    <source>
        <dbReference type="PROSITE" id="PS50048"/>
    </source>
</evidence>
<dbReference type="PANTHER" id="PTHR31069:SF32">
    <property type="entry name" value="ARGININE METABOLISM REGULATION PROTEIN II"/>
    <property type="match status" value="1"/>
</dbReference>
<dbReference type="SUPFAM" id="SSF57701">
    <property type="entry name" value="Zn2/Cys6 DNA-binding domain"/>
    <property type="match status" value="1"/>
</dbReference>
<reference evidence="7" key="1">
    <citation type="submission" date="2023-01" db="EMBL/GenBank/DDBJ databases">
        <title>Exophiala dermititidis isolated from Cystic Fibrosis Patient.</title>
        <authorList>
            <person name="Kurbessoian T."/>
            <person name="Crocker A."/>
            <person name="Murante D."/>
            <person name="Hogan D.A."/>
            <person name="Stajich J.E."/>
        </authorList>
    </citation>
    <scope>NUCLEOTIDE SEQUENCE</scope>
    <source>
        <strain evidence="7">Ex8</strain>
    </source>
</reference>
<feature type="domain" description="Zn(2)-C6 fungal-type" evidence="6">
    <location>
        <begin position="16"/>
        <end position="44"/>
    </location>
</feature>
<dbReference type="EMBL" id="JAJGCB010000017">
    <property type="protein sequence ID" value="KAJ8988581.1"/>
    <property type="molecule type" value="Genomic_DNA"/>
</dbReference>
<evidence type="ECO:0000256" key="3">
    <source>
        <dbReference type="ARBA" id="ARBA00023163"/>
    </source>
</evidence>
<dbReference type="GO" id="GO:0000981">
    <property type="term" value="F:DNA-binding transcription factor activity, RNA polymerase II-specific"/>
    <property type="evidence" value="ECO:0007669"/>
    <property type="project" value="InterPro"/>
</dbReference>
<evidence type="ECO:0000256" key="1">
    <source>
        <dbReference type="ARBA" id="ARBA00023015"/>
    </source>
</evidence>
<dbReference type="InterPro" id="IPR050675">
    <property type="entry name" value="OAF3"/>
</dbReference>
<dbReference type="PROSITE" id="PS50048">
    <property type="entry name" value="ZN2_CY6_FUNGAL_2"/>
    <property type="match status" value="1"/>
</dbReference>
<dbReference type="GO" id="GO:0003677">
    <property type="term" value="F:DNA binding"/>
    <property type="evidence" value="ECO:0007669"/>
    <property type="project" value="UniProtKB-KW"/>
</dbReference>
<evidence type="ECO:0000256" key="2">
    <source>
        <dbReference type="ARBA" id="ARBA00023125"/>
    </source>
</evidence>
<dbReference type="InterPro" id="IPR001138">
    <property type="entry name" value="Zn2Cys6_DnaBD"/>
</dbReference>
<dbReference type="GO" id="GO:0008270">
    <property type="term" value="F:zinc ion binding"/>
    <property type="evidence" value="ECO:0007669"/>
    <property type="project" value="InterPro"/>
</dbReference>
<evidence type="ECO:0000313" key="8">
    <source>
        <dbReference type="Proteomes" id="UP001161757"/>
    </source>
</evidence>
<evidence type="ECO:0000256" key="5">
    <source>
        <dbReference type="SAM" id="MobiDB-lite"/>
    </source>
</evidence>
<keyword evidence="3" id="KW-0804">Transcription</keyword>
<feature type="region of interest" description="Disordered" evidence="5">
    <location>
        <begin position="161"/>
        <end position="187"/>
    </location>
</feature>
<accession>A0AAN6ENI3</accession>
<dbReference type="Pfam" id="PF00172">
    <property type="entry name" value="Zn_clus"/>
    <property type="match status" value="1"/>
</dbReference>
<organism evidence="7 8">
    <name type="scientific">Exophiala dermatitidis</name>
    <name type="common">Black yeast-like fungus</name>
    <name type="synonym">Wangiella dermatitidis</name>
    <dbReference type="NCBI Taxonomy" id="5970"/>
    <lineage>
        <taxon>Eukaryota</taxon>
        <taxon>Fungi</taxon>
        <taxon>Dikarya</taxon>
        <taxon>Ascomycota</taxon>
        <taxon>Pezizomycotina</taxon>
        <taxon>Eurotiomycetes</taxon>
        <taxon>Chaetothyriomycetidae</taxon>
        <taxon>Chaetothyriales</taxon>
        <taxon>Herpotrichiellaceae</taxon>
        <taxon>Exophiala</taxon>
    </lineage>
</organism>
<dbReference type="SMART" id="SM00066">
    <property type="entry name" value="GAL4"/>
    <property type="match status" value="1"/>
</dbReference>
<sequence>MSQTRPEKLRTRTLTGCYTCRERKLKCDDTRPACKRCIALGVECQGYEVKLSWLAYNQDQPRAKETDTESVRTRSSAKGKKNGSGEPALRRRPLFTDRERLDMIHKIQKDFVDGDQDGNLNRALDDIDALGEDPSLLPRSGHDVGPFGVFFLDSFCQSGTTEDEALHTPETDAQSSIHRQSEPSPEGVGTAMYNIDQVQAVPGEDLAMPWLDGVGELVMPWMEVTQENPGSTMTDHLLQPGPSGITGQTAGYDYSTGAFDAPEMGLAGATMHGLFGPFYQDISPMMRVRDGDTQRQNTTLAATIEQSHWSGQPTLNRIPRSLSNIENISKIPSEARFLLEYYSTEVVDYMCHLPNPQSPWRTIHFPCAMSTMADLLVFGSTNSARMALFYALLSISANHLGSKIPWSMQLEKRSQNAARYSGSDTAPSDSNEMCNYWLAKGSSFQDMATAQIQLCLQSQQEQYDDQEVYRELLMTLLSMVTISVTSGKLNNAHIYLQHAKKMIDMYVGARSRNSSFKSTKVAALHQIYSYLYIIYNSTHVSKALPAPAQGQYDVTQPHAGSGSLSFRPRTLGPQVSPALHTSLDSLAQHKDDYDLFVRIYGVPRSLLSLISKASNLAKELEEDGQTPNSSSSASGDFRHRCEVLEEEICNWQPLEHDVSAVEGSSAYDPQIGSHLVQAMHHALIVMFFRRVRSVNRMVLQHYVESAANHLNDQEEVKMRTGINAPALLWPWFMVASEAIREPIRQKLRMWASLARRYGGRNLEIAEQVVNEVWRRQDQKLPDASWVHVVQEWDATLVLT</sequence>
<feature type="compositionally biased region" description="Basic and acidic residues" evidence="5">
    <location>
        <begin position="61"/>
        <end position="72"/>
    </location>
</feature>
<keyword evidence="2" id="KW-0238">DNA-binding</keyword>
<dbReference type="InterPro" id="IPR036864">
    <property type="entry name" value="Zn2-C6_fun-type_DNA-bd_sf"/>
</dbReference>
<dbReference type="InterPro" id="IPR021858">
    <property type="entry name" value="Fun_TF"/>
</dbReference>
<dbReference type="PROSITE" id="PS00463">
    <property type="entry name" value="ZN2_CY6_FUNGAL_1"/>
    <property type="match status" value="1"/>
</dbReference>
<dbReference type="AlphaFoldDB" id="A0AAN6ENI3"/>
<protein>
    <submittedName>
        <fullName evidence="7">Arginine metabolism regulation protein II</fullName>
    </submittedName>
</protein>
<dbReference type="Gene3D" id="4.10.240.10">
    <property type="entry name" value="Zn(2)-C6 fungal-type DNA-binding domain"/>
    <property type="match status" value="1"/>
</dbReference>
<keyword evidence="4" id="KW-0539">Nucleus</keyword>